<protein>
    <recommendedName>
        <fullName evidence="3">ParB-like nuclease domain-containing protein</fullName>
    </recommendedName>
</protein>
<organism evidence="1 2">
    <name type="scientific">Halobellus litoreus</name>
    <dbReference type="NCBI Taxonomy" id="755310"/>
    <lineage>
        <taxon>Archaea</taxon>
        <taxon>Methanobacteriati</taxon>
        <taxon>Methanobacteriota</taxon>
        <taxon>Stenosarchaea group</taxon>
        <taxon>Halobacteria</taxon>
        <taxon>Halobacteriales</taxon>
        <taxon>Haloferacaceae</taxon>
        <taxon>Halobellus</taxon>
    </lineage>
</organism>
<proteinExistence type="predicted"/>
<evidence type="ECO:0000313" key="2">
    <source>
        <dbReference type="Proteomes" id="UP001597092"/>
    </source>
</evidence>
<keyword evidence="2" id="KW-1185">Reference proteome</keyword>
<gene>
    <name evidence="1" type="ORF">ACFSAS_11055</name>
</gene>
<dbReference type="EMBL" id="JBHUDP010000003">
    <property type="protein sequence ID" value="MFD1686150.1"/>
    <property type="molecule type" value="Genomic_DNA"/>
</dbReference>
<dbReference type="SUPFAM" id="SSF110849">
    <property type="entry name" value="ParB/Sulfiredoxin"/>
    <property type="match status" value="1"/>
</dbReference>
<dbReference type="InterPro" id="IPR036086">
    <property type="entry name" value="ParB/Sulfiredoxin_sf"/>
</dbReference>
<comment type="caution">
    <text evidence="1">The sequence shown here is derived from an EMBL/GenBank/DDBJ whole genome shotgun (WGS) entry which is preliminary data.</text>
</comment>
<accession>A0ABD6DYW3</accession>
<sequence length="259" mass="29919">MSTLGLARKAVKKYQREGLRPVCRSAVRQAKTVARSDMLFKRVTAVRYRVQRLRYDAPADPYKVINIPTDEIERFNEAIDTNRGLGIIKGGDWDAPENCAPIRSTTHYRGLKQRFQEGNEWEDTEYYQQRKHSISEAETDRLAYVERLYHDIRDNGYRPNHRAAHDAPDIDGRQSQFQHLHSLEPLVLIARDGEPFLAEGFHRLAIAKLVGVEEVPVNVLARHAEWQQVRERVHRFDGDVRAAGVAEYADHPDLRDVID</sequence>
<dbReference type="Proteomes" id="UP001597092">
    <property type="component" value="Unassembled WGS sequence"/>
</dbReference>
<reference evidence="1 2" key="1">
    <citation type="journal article" date="2019" name="Int. J. Syst. Evol. Microbiol.">
        <title>The Global Catalogue of Microorganisms (GCM) 10K type strain sequencing project: providing services to taxonomists for standard genome sequencing and annotation.</title>
        <authorList>
            <consortium name="The Broad Institute Genomics Platform"/>
            <consortium name="The Broad Institute Genome Sequencing Center for Infectious Disease"/>
            <person name="Wu L."/>
            <person name="Ma J."/>
        </authorList>
    </citation>
    <scope>NUCLEOTIDE SEQUENCE [LARGE SCALE GENOMIC DNA]</scope>
    <source>
        <strain evidence="1 2">CGMCC 1.10387</strain>
    </source>
</reference>
<dbReference type="AlphaFoldDB" id="A0ABD6DYW3"/>
<dbReference type="RefSeq" id="WP_390282181.1">
    <property type="nucleotide sequence ID" value="NZ_JBHUDP010000003.1"/>
</dbReference>
<evidence type="ECO:0000313" key="1">
    <source>
        <dbReference type="EMBL" id="MFD1686150.1"/>
    </source>
</evidence>
<evidence type="ECO:0008006" key="3">
    <source>
        <dbReference type="Google" id="ProtNLM"/>
    </source>
</evidence>
<name>A0ABD6DYW3_9EURY</name>